<gene>
    <name evidence="1" type="ORF">SAMN02745243_00630</name>
</gene>
<dbReference type="RefSeq" id="WP_073104898.1">
    <property type="nucleotide sequence ID" value="NZ_FQZY01000009.1"/>
</dbReference>
<sequence>MTIDIENSVRAQEAMNLFLEGYNCAQAVTLAFQDMYEADPQTMVRMSSSFGAGMGRLREVCGAVSGMFIVAGLLYGYDDPKAKEEKKKHYERIQELAGSMTRENGSIVCRELLGLGKGKDVPTPEERSPEYYKKRPCRELIGMAAAVMEQYIRENPPE</sequence>
<accession>A0A1M6JGD0</accession>
<keyword evidence="2" id="KW-1185">Reference proteome</keyword>
<reference evidence="1 2" key="1">
    <citation type="submission" date="2016-11" db="EMBL/GenBank/DDBJ databases">
        <authorList>
            <person name="Jaros S."/>
            <person name="Januszkiewicz K."/>
            <person name="Wedrychowicz H."/>
        </authorList>
    </citation>
    <scope>NUCLEOTIDE SEQUENCE [LARGE SCALE GENOMIC DNA]</scope>
    <source>
        <strain evidence="1 2">DSM 15480</strain>
    </source>
</reference>
<dbReference type="OrthoDB" id="9791535at2"/>
<dbReference type="AlphaFoldDB" id="A0A1M6JGD0"/>
<dbReference type="NCBIfam" id="TIGR01909">
    <property type="entry name" value="C_GCAxxG_C_C"/>
    <property type="match status" value="1"/>
</dbReference>
<organism evidence="1 2">
    <name type="scientific">Hespellia stercorisuis DSM 15480</name>
    <dbReference type="NCBI Taxonomy" id="1121950"/>
    <lineage>
        <taxon>Bacteria</taxon>
        <taxon>Bacillati</taxon>
        <taxon>Bacillota</taxon>
        <taxon>Clostridia</taxon>
        <taxon>Lachnospirales</taxon>
        <taxon>Lachnospiraceae</taxon>
        <taxon>Hespellia</taxon>
    </lineage>
</organism>
<dbReference type="EMBL" id="FQZY01000009">
    <property type="protein sequence ID" value="SHJ45632.1"/>
    <property type="molecule type" value="Genomic_DNA"/>
</dbReference>
<evidence type="ECO:0000313" key="1">
    <source>
        <dbReference type="EMBL" id="SHJ45632.1"/>
    </source>
</evidence>
<dbReference type="Proteomes" id="UP000184301">
    <property type="component" value="Unassembled WGS sequence"/>
</dbReference>
<protein>
    <submittedName>
        <fullName evidence="1">C_GCAxxG_C_C family probable redox protein</fullName>
    </submittedName>
</protein>
<name>A0A1M6JGD0_9FIRM</name>
<dbReference type="InterPro" id="IPR010181">
    <property type="entry name" value="CGCAxxGCC_motif"/>
</dbReference>
<proteinExistence type="predicted"/>
<dbReference type="STRING" id="1121950.SAMN02745243_00630"/>
<evidence type="ECO:0000313" key="2">
    <source>
        <dbReference type="Proteomes" id="UP000184301"/>
    </source>
</evidence>
<dbReference type="Pfam" id="PF09719">
    <property type="entry name" value="C_GCAxxG_C_C"/>
    <property type="match status" value="1"/>
</dbReference>